<evidence type="ECO:0000256" key="1">
    <source>
        <dbReference type="ARBA" id="ARBA00001932"/>
    </source>
</evidence>
<dbReference type="GO" id="GO:0005634">
    <property type="term" value="C:nucleus"/>
    <property type="evidence" value="ECO:0007669"/>
    <property type="project" value="TreeGrafter"/>
</dbReference>
<dbReference type="PROSITE" id="PS00394">
    <property type="entry name" value="DNA_PHOTOLYASES_1_1"/>
    <property type="match status" value="1"/>
</dbReference>
<keyword evidence="4 6" id="KW-0274">FAD</keyword>
<dbReference type="InterPro" id="IPR014729">
    <property type="entry name" value="Rossmann-like_a/b/a_fold"/>
</dbReference>
<evidence type="ECO:0000256" key="7">
    <source>
        <dbReference type="PIRSR" id="PIRSR602081-2"/>
    </source>
</evidence>
<evidence type="ECO:0000313" key="10">
    <source>
        <dbReference type="EMBL" id="JAD94573.1"/>
    </source>
</evidence>
<name>A0A0A9E6D4_ARUDO</name>
<reference evidence="10" key="1">
    <citation type="submission" date="2014-09" db="EMBL/GenBank/DDBJ databases">
        <authorList>
            <person name="Magalhaes I.L.F."/>
            <person name="Oliveira U."/>
            <person name="Santos F.R."/>
            <person name="Vidigal T.H.D.A."/>
            <person name="Brescovit A.D."/>
            <person name="Santos A.J."/>
        </authorList>
    </citation>
    <scope>NUCLEOTIDE SEQUENCE</scope>
    <source>
        <tissue evidence="10">Shoot tissue taken approximately 20 cm above the soil surface</tissue>
    </source>
</reference>
<feature type="compositionally biased region" description="Polar residues" evidence="8">
    <location>
        <begin position="559"/>
        <end position="575"/>
    </location>
</feature>
<evidence type="ECO:0000256" key="8">
    <source>
        <dbReference type="SAM" id="MobiDB-lite"/>
    </source>
</evidence>
<feature type="binding site" evidence="6">
    <location>
        <position position="240"/>
    </location>
    <ligand>
        <name>FAD</name>
        <dbReference type="ChEBI" id="CHEBI:57692"/>
    </ligand>
</feature>
<feature type="site" description="Electron transfer via tryptophanyl radical" evidence="7">
    <location>
        <position position="405"/>
    </location>
</feature>
<dbReference type="GO" id="GO:0032922">
    <property type="term" value="P:circadian regulation of gene expression"/>
    <property type="evidence" value="ECO:0007669"/>
    <property type="project" value="TreeGrafter"/>
</dbReference>
<dbReference type="Pfam" id="PF00875">
    <property type="entry name" value="DNA_photolyase"/>
    <property type="match status" value="1"/>
</dbReference>
<dbReference type="GO" id="GO:0006950">
    <property type="term" value="P:response to stress"/>
    <property type="evidence" value="ECO:0007669"/>
    <property type="project" value="UniProtKB-ARBA"/>
</dbReference>
<dbReference type="NCBIfam" id="TIGR02766">
    <property type="entry name" value="crypt_chrom_pln"/>
    <property type="match status" value="1"/>
</dbReference>
<dbReference type="InterPro" id="IPR036134">
    <property type="entry name" value="Crypto/Photolyase_FAD-like_sf"/>
</dbReference>
<evidence type="ECO:0000256" key="5">
    <source>
        <dbReference type="ARBA" id="ARBA00022991"/>
    </source>
</evidence>
<dbReference type="PRINTS" id="PR00147">
    <property type="entry name" value="DNAPHOTLYASE"/>
</dbReference>
<feature type="binding site" evidence="6">
    <location>
        <begin position="252"/>
        <end position="256"/>
    </location>
    <ligand>
        <name>FAD</name>
        <dbReference type="ChEBI" id="CHEBI:57692"/>
    </ligand>
</feature>
<dbReference type="SUPFAM" id="SSF48173">
    <property type="entry name" value="Cryptochrome/photolyase FAD-binding domain"/>
    <property type="match status" value="1"/>
</dbReference>
<feature type="region of interest" description="Disordered" evidence="8">
    <location>
        <begin position="559"/>
        <end position="587"/>
    </location>
</feature>
<dbReference type="InterPro" id="IPR002081">
    <property type="entry name" value="Cryptochrome/DNA_photolyase_1"/>
</dbReference>
<evidence type="ECO:0000256" key="2">
    <source>
        <dbReference type="ARBA" id="ARBA00005862"/>
    </source>
</evidence>
<dbReference type="Gene3D" id="1.10.579.10">
    <property type="entry name" value="DNA Cyclobutane Dipyrimidine Photolyase, subunit A, domain 3"/>
    <property type="match status" value="1"/>
</dbReference>
<dbReference type="SUPFAM" id="SSF52425">
    <property type="entry name" value="Cryptochrome/photolyase, N-terminal domain"/>
    <property type="match status" value="1"/>
</dbReference>
<feature type="compositionally biased region" description="Basic and acidic residues" evidence="8">
    <location>
        <begin position="576"/>
        <end position="587"/>
    </location>
</feature>
<dbReference type="InterPro" id="IPR006050">
    <property type="entry name" value="DNA_photolyase_N"/>
</dbReference>
<feature type="site" description="Electron transfer via tryptophanyl radical" evidence="7">
    <location>
        <position position="329"/>
    </location>
</feature>
<evidence type="ECO:0000256" key="4">
    <source>
        <dbReference type="ARBA" id="ARBA00022827"/>
    </source>
</evidence>
<evidence type="ECO:0000259" key="9">
    <source>
        <dbReference type="PROSITE" id="PS51645"/>
    </source>
</evidence>
<dbReference type="EMBL" id="GBRH01203322">
    <property type="protein sequence ID" value="JAD94573.1"/>
    <property type="molecule type" value="Transcribed_RNA"/>
</dbReference>
<dbReference type="FunFam" id="1.10.579.10:FF:000003">
    <property type="entry name" value="Deoxyribodipyrimidine photo-lyase"/>
    <property type="match status" value="1"/>
</dbReference>
<proteinExistence type="inferred from homology"/>
<accession>A0A0A9E6D4</accession>
<reference evidence="10" key="2">
    <citation type="journal article" date="2015" name="Data Brief">
        <title>Shoot transcriptome of the giant reed, Arundo donax.</title>
        <authorList>
            <person name="Barrero R.A."/>
            <person name="Guerrero F.D."/>
            <person name="Moolhuijzen P."/>
            <person name="Goolsby J.A."/>
            <person name="Tidwell J."/>
            <person name="Bellgard S.E."/>
            <person name="Bellgard M.I."/>
        </authorList>
    </citation>
    <scope>NUCLEOTIDE SEQUENCE</scope>
    <source>
        <tissue evidence="10">Shoot tissue taken approximately 20 cm above the soil surface</tissue>
    </source>
</reference>
<dbReference type="GO" id="GO:0009882">
    <property type="term" value="F:blue light photoreceptor activity"/>
    <property type="evidence" value="ECO:0007669"/>
    <property type="project" value="InterPro"/>
</dbReference>
<dbReference type="GO" id="GO:0043153">
    <property type="term" value="P:entrainment of circadian clock by photoperiod"/>
    <property type="evidence" value="ECO:0007669"/>
    <property type="project" value="TreeGrafter"/>
</dbReference>
<dbReference type="PROSITE" id="PS51645">
    <property type="entry name" value="PHR_CRY_ALPHA_BETA"/>
    <property type="match status" value="1"/>
</dbReference>
<dbReference type="Pfam" id="PF12546">
    <property type="entry name" value="Cryptochrome_C"/>
    <property type="match status" value="1"/>
</dbReference>
<comment type="cofactor">
    <cofactor evidence="6">
        <name>FAD</name>
        <dbReference type="ChEBI" id="CHEBI:57692"/>
    </cofactor>
    <text evidence="6">Binds 1 FAD per subunit.</text>
</comment>
<dbReference type="PROSITE" id="PS00691">
    <property type="entry name" value="DNA_PHOTOLYASES_1_2"/>
    <property type="match status" value="1"/>
</dbReference>
<protein>
    <recommendedName>
        <fullName evidence="9">Photolyase/cryptochrome alpha/beta domain-containing protein</fullName>
    </recommendedName>
</protein>
<feature type="site" description="Electron transfer via tryptophanyl radical" evidence="7">
    <location>
        <position position="382"/>
    </location>
</feature>
<feature type="binding site" evidence="6">
    <location>
        <begin position="395"/>
        <end position="397"/>
    </location>
    <ligand>
        <name>FAD</name>
        <dbReference type="ChEBI" id="CHEBI:57692"/>
    </ligand>
</feature>
<comment type="cofactor">
    <cofactor evidence="1">
        <name>(6R)-5,10-methylene-5,6,7,8-tetrahydrofolate</name>
        <dbReference type="ChEBI" id="CHEBI:15636"/>
    </cofactor>
</comment>
<dbReference type="PANTHER" id="PTHR11455:SF50">
    <property type="entry name" value="CRYPTOCHROME-1"/>
    <property type="match status" value="1"/>
</dbReference>
<feature type="binding site" evidence="6">
    <location>
        <position position="295"/>
    </location>
    <ligand>
        <name>FAD</name>
        <dbReference type="ChEBI" id="CHEBI:57692"/>
    </ligand>
</feature>
<keyword evidence="5" id="KW-0157">Chromophore</keyword>
<evidence type="ECO:0000256" key="3">
    <source>
        <dbReference type="ARBA" id="ARBA00022630"/>
    </source>
</evidence>
<dbReference type="GO" id="GO:0003677">
    <property type="term" value="F:DNA binding"/>
    <property type="evidence" value="ECO:0007669"/>
    <property type="project" value="TreeGrafter"/>
</dbReference>
<dbReference type="GO" id="GO:0003904">
    <property type="term" value="F:deoxyribodipyrimidine photo-lyase activity"/>
    <property type="evidence" value="ECO:0007669"/>
    <property type="project" value="TreeGrafter"/>
</dbReference>
<feature type="region of interest" description="Disordered" evidence="8">
    <location>
        <begin position="623"/>
        <end position="648"/>
    </location>
</feature>
<keyword evidence="3 6" id="KW-0285">Flavoprotein</keyword>
<dbReference type="Pfam" id="PF03441">
    <property type="entry name" value="FAD_binding_7"/>
    <property type="match status" value="1"/>
</dbReference>
<feature type="domain" description="Photolyase/cryptochrome alpha/beta" evidence="9">
    <location>
        <begin position="15"/>
        <end position="146"/>
    </location>
</feature>
<dbReference type="PANTHER" id="PTHR11455">
    <property type="entry name" value="CRYPTOCHROME"/>
    <property type="match status" value="1"/>
</dbReference>
<dbReference type="InterPro" id="IPR014134">
    <property type="entry name" value="Cryptochrome_pln"/>
</dbReference>
<dbReference type="Gene3D" id="3.40.50.620">
    <property type="entry name" value="HUPs"/>
    <property type="match status" value="1"/>
</dbReference>
<evidence type="ECO:0000256" key="6">
    <source>
        <dbReference type="PIRSR" id="PIRSR602081-1"/>
    </source>
</evidence>
<dbReference type="AlphaFoldDB" id="A0A0A9E6D4"/>
<dbReference type="GO" id="GO:0006139">
    <property type="term" value="P:nucleobase-containing compound metabolic process"/>
    <property type="evidence" value="ECO:0007669"/>
    <property type="project" value="UniProtKB-ARBA"/>
</dbReference>
<dbReference type="InterPro" id="IPR018394">
    <property type="entry name" value="DNA_photolyase_1_CS_C"/>
</dbReference>
<comment type="similarity">
    <text evidence="2">Belongs to the DNA photolyase class-1 family.</text>
</comment>
<dbReference type="GO" id="GO:0071949">
    <property type="term" value="F:FAD binding"/>
    <property type="evidence" value="ECO:0007669"/>
    <property type="project" value="TreeGrafter"/>
</dbReference>
<dbReference type="InterPro" id="IPR020978">
    <property type="entry name" value="Cryptochrome_C"/>
</dbReference>
<organism evidence="10">
    <name type="scientific">Arundo donax</name>
    <name type="common">Giant reed</name>
    <name type="synonym">Donax arundinaceus</name>
    <dbReference type="NCBI Taxonomy" id="35708"/>
    <lineage>
        <taxon>Eukaryota</taxon>
        <taxon>Viridiplantae</taxon>
        <taxon>Streptophyta</taxon>
        <taxon>Embryophyta</taxon>
        <taxon>Tracheophyta</taxon>
        <taxon>Spermatophyta</taxon>
        <taxon>Magnoliopsida</taxon>
        <taxon>Liliopsida</taxon>
        <taxon>Poales</taxon>
        <taxon>Poaceae</taxon>
        <taxon>PACMAD clade</taxon>
        <taxon>Arundinoideae</taxon>
        <taxon>Arundineae</taxon>
        <taxon>Arundo</taxon>
    </lineage>
</organism>
<dbReference type="Gene3D" id="1.25.40.80">
    <property type="match status" value="1"/>
</dbReference>
<dbReference type="GO" id="GO:0005737">
    <property type="term" value="C:cytoplasm"/>
    <property type="evidence" value="ECO:0007669"/>
    <property type="project" value="TreeGrafter"/>
</dbReference>
<dbReference type="InterPro" id="IPR005101">
    <property type="entry name" value="Cryptochr/Photolyase_FAD-bd"/>
</dbReference>
<dbReference type="InterPro" id="IPR036155">
    <property type="entry name" value="Crypto/Photolyase_N_sf"/>
</dbReference>
<sequence length="686" mass="77667">MSISSSSMCGGDAGMRSVVWFRRDLRVEDNPALAAAARAVGEVVPAYVWSPEEDGPYFPGRVSRWWISQSLKHLDASLRRLGASKLVTRRSPDAVVALLQLVRDTGATHLYFNHLYDPISLVRDHRVKEMLTVEGVTVQSFNADLLYEPWEVVDEEGQPFTMFASFWNRCLSMPYDPPAPLLPPKKINSGELSMCPSDDLIFEDESERGSNALLARAWSPGWQNADKALTAFLNGTLADYSVNRKKADSASTSLLSPHLHFGELSVRKVFHLVRMKQLVWSNEGNHAADESCTLFLRSIGLREYSRYLTFNHPCSHERPLLAHLRFFPWVINECYFKIWRQGRTGYPLVDAGMRELWATGWLHDRIRVVVSSFFVKVLQLPWRWGMKYFWDTLLDADLESDALGWQYITGSLPDGRELDRIDNPQFEGYKFDPHGEYVRRWIPELARLPTEWIHHPWDAPISVLQAAGIELGSNYPLPIVELDAAKARLQDALSEMWQLEAASRATMNDGMEEGLGDSSEVPPIEFPQELRMEVDRQPAQATANVLTTAWRREDQMVPTMTSSLNRAETELSTDLGNREDSRAEVPSHANFEPRVEMEETTQHTESDAARINGVHRHNIFQQPQHRRRDVLGPSVSEASSSWTGREGGVVPVWSPPAASGHSETFAADEADISSRSFWIGIQSHTN</sequence>